<keyword evidence="4" id="KW-1134">Transmembrane beta strand</keyword>
<evidence type="ECO:0000256" key="3">
    <source>
        <dbReference type="ARBA" id="ARBA00022448"/>
    </source>
</evidence>
<keyword evidence="5" id="KW-0812">Transmembrane</keyword>
<evidence type="ECO:0000313" key="9">
    <source>
        <dbReference type="Proteomes" id="UP000262954"/>
    </source>
</evidence>
<evidence type="ECO:0000256" key="6">
    <source>
        <dbReference type="ARBA" id="ARBA00023136"/>
    </source>
</evidence>
<protein>
    <submittedName>
        <fullName evidence="8">Transporter</fullName>
    </submittedName>
</protein>
<dbReference type="RefSeq" id="WP_270214599.1">
    <property type="nucleotide sequence ID" value="NZ_CAUAJF010000061.1"/>
</dbReference>
<dbReference type="GO" id="GO:0009279">
    <property type="term" value="C:cell outer membrane"/>
    <property type="evidence" value="ECO:0007669"/>
    <property type="project" value="UniProtKB-SubCell"/>
</dbReference>
<reference evidence="8 9" key="1">
    <citation type="journal article" date="2018" name="Nat. Biotechnol.">
        <title>A standardized bacterial taxonomy based on genome phylogeny substantially revises the tree of life.</title>
        <authorList>
            <person name="Parks D.H."/>
            <person name="Chuvochina M."/>
            <person name="Waite D.W."/>
            <person name="Rinke C."/>
            <person name="Skarshewski A."/>
            <person name="Chaumeil P.A."/>
            <person name="Hugenholtz P."/>
        </authorList>
    </citation>
    <scope>NUCLEOTIDE SEQUENCE [LARGE SCALE GENOMIC DNA]</scope>
    <source>
        <strain evidence="8">UBA11482</strain>
    </source>
</reference>
<evidence type="ECO:0000256" key="1">
    <source>
        <dbReference type="ARBA" id="ARBA00004442"/>
    </source>
</evidence>
<dbReference type="PANTHER" id="PTHR30026:SF20">
    <property type="entry name" value="OUTER MEMBRANE PROTEIN TOLC"/>
    <property type="match status" value="1"/>
</dbReference>
<sequence length="419" mass="48223">MKRFFILGVFFSCLPVFSGYGQLSLESCQKKAIENYPQIKQYGLIEQTREYNLSNANKGYLPQLSFSAQATYQSDVTEIPIQLPNLNIKELNKDQYKIAVELNQVIWDGGAIRSQKNNLQASSDVENKKLDVEMYELNDRVNQLYFGILLIDEQLKQNILLQQELERNYRQIESYMINGIANQSDLDAVKVEQINARQRNTELQTGQDAYLRMLGAMIGENISDSKTLEKPTATLLSSNEIKRPELQLFKAQHTLLESQKKILSASNMPKLGLFIQGAYGNPGLDMLKNEFTPYYIAGVRLSWNFGTLYTKKNEKKIIDTNIRNNQIGQETFLFNTRLQMLQENSEIKKIKELMKEDDQIILLRDNIKKAAEIKVKNGTLSVTELLREINAADQARQSKYLHEIQYLMAIYNLKNTTNN</sequence>
<keyword evidence="7" id="KW-0998">Cell outer membrane</keyword>
<dbReference type="AlphaFoldDB" id="A0A354M5T5"/>
<proteinExistence type="inferred from homology"/>
<dbReference type="InterPro" id="IPR051906">
    <property type="entry name" value="TolC-like"/>
</dbReference>
<evidence type="ECO:0000256" key="2">
    <source>
        <dbReference type="ARBA" id="ARBA00007613"/>
    </source>
</evidence>
<dbReference type="EMBL" id="DNWC01000163">
    <property type="protein sequence ID" value="HBJ09874.1"/>
    <property type="molecule type" value="Genomic_DNA"/>
</dbReference>
<dbReference type="GO" id="GO:0015288">
    <property type="term" value="F:porin activity"/>
    <property type="evidence" value="ECO:0007669"/>
    <property type="project" value="TreeGrafter"/>
</dbReference>
<keyword evidence="6" id="KW-0472">Membrane</keyword>
<organism evidence="8 9">
    <name type="scientific">Coprobacter fastidiosus</name>
    <dbReference type="NCBI Taxonomy" id="1099853"/>
    <lineage>
        <taxon>Bacteria</taxon>
        <taxon>Pseudomonadati</taxon>
        <taxon>Bacteroidota</taxon>
        <taxon>Bacteroidia</taxon>
        <taxon>Bacteroidales</taxon>
        <taxon>Barnesiellaceae</taxon>
        <taxon>Coprobacter</taxon>
    </lineage>
</organism>
<evidence type="ECO:0000256" key="4">
    <source>
        <dbReference type="ARBA" id="ARBA00022452"/>
    </source>
</evidence>
<dbReference type="Pfam" id="PF02321">
    <property type="entry name" value="OEP"/>
    <property type="match status" value="1"/>
</dbReference>
<accession>A0A354M5T5</accession>
<comment type="caution">
    <text evidence="8">The sequence shown here is derived from an EMBL/GenBank/DDBJ whole genome shotgun (WGS) entry which is preliminary data.</text>
</comment>
<name>A0A354M5T5_9BACT</name>
<evidence type="ECO:0000313" key="8">
    <source>
        <dbReference type="EMBL" id="HBJ09874.1"/>
    </source>
</evidence>
<evidence type="ECO:0000256" key="7">
    <source>
        <dbReference type="ARBA" id="ARBA00023237"/>
    </source>
</evidence>
<dbReference type="GO" id="GO:0015562">
    <property type="term" value="F:efflux transmembrane transporter activity"/>
    <property type="evidence" value="ECO:0007669"/>
    <property type="project" value="InterPro"/>
</dbReference>
<comment type="similarity">
    <text evidence="2">Belongs to the outer membrane factor (OMF) (TC 1.B.17) family.</text>
</comment>
<dbReference type="Gene3D" id="1.20.1600.10">
    <property type="entry name" value="Outer membrane efflux proteins (OEP)"/>
    <property type="match status" value="1"/>
</dbReference>
<dbReference type="GO" id="GO:1990281">
    <property type="term" value="C:efflux pump complex"/>
    <property type="evidence" value="ECO:0007669"/>
    <property type="project" value="TreeGrafter"/>
</dbReference>
<dbReference type="Proteomes" id="UP000262954">
    <property type="component" value="Unassembled WGS sequence"/>
</dbReference>
<dbReference type="PANTHER" id="PTHR30026">
    <property type="entry name" value="OUTER MEMBRANE PROTEIN TOLC"/>
    <property type="match status" value="1"/>
</dbReference>
<dbReference type="SUPFAM" id="SSF56954">
    <property type="entry name" value="Outer membrane efflux proteins (OEP)"/>
    <property type="match status" value="1"/>
</dbReference>
<dbReference type="InterPro" id="IPR003423">
    <property type="entry name" value="OMP_efflux"/>
</dbReference>
<evidence type="ECO:0000256" key="5">
    <source>
        <dbReference type="ARBA" id="ARBA00022692"/>
    </source>
</evidence>
<keyword evidence="3" id="KW-0813">Transport</keyword>
<gene>
    <name evidence="8" type="ORF">DDY73_12835</name>
</gene>
<comment type="subcellular location">
    <subcellularLocation>
        <location evidence="1">Cell outer membrane</location>
    </subcellularLocation>
</comment>